<dbReference type="PANTHER" id="PTHR43155:SF2">
    <property type="entry name" value="CYCLIC DI-GMP PHOSPHODIESTERASE PA4108"/>
    <property type="match status" value="1"/>
</dbReference>
<evidence type="ECO:0000313" key="5">
    <source>
        <dbReference type="Proteomes" id="UP001364764"/>
    </source>
</evidence>
<keyword evidence="4" id="KW-0614">Plasmid</keyword>
<feature type="domain" description="HD-GYP" evidence="3">
    <location>
        <begin position="130"/>
        <end position="327"/>
    </location>
</feature>
<dbReference type="RefSeq" id="WP_338709097.1">
    <property type="nucleotide sequence ID" value="NZ_CP145893.1"/>
</dbReference>
<name>A0ABD8B2D9_PAEAM</name>
<protein>
    <submittedName>
        <fullName evidence="4">HD domain-containing phosphohydrolase</fullName>
    </submittedName>
</protein>
<feature type="transmembrane region" description="Helical" evidence="1">
    <location>
        <begin position="44"/>
        <end position="66"/>
    </location>
</feature>
<keyword evidence="1" id="KW-0472">Membrane</keyword>
<geneLocation type="plasmid" evidence="4 5">
    <name>pY5S7-1</name>
</geneLocation>
<keyword evidence="1" id="KW-1133">Transmembrane helix</keyword>
<dbReference type="InterPro" id="IPR003607">
    <property type="entry name" value="HD/PDEase_dom"/>
</dbReference>
<accession>A0ABD8B2D9</accession>
<evidence type="ECO:0000259" key="2">
    <source>
        <dbReference type="PROSITE" id="PS51831"/>
    </source>
</evidence>
<evidence type="ECO:0000313" key="4">
    <source>
        <dbReference type="EMBL" id="WWP23924.1"/>
    </source>
</evidence>
<sequence>MAVRIKMATLFSIMATTLLISVNLFSGYIVGNDRFTVEILSYEILKYTACFILISSVNYMVAGPIMRPLLQVIKKLDTAAVRSTVDRAHPKGDEFIILENGFNQLTATLKLQNHQINAMNHELIRKNENMSTLFKDTISALSKLVYARDPYTASHSTNVSRYAKALSEKLRLNESESYYLEIGALLHDIGKVGVPENILSKTEKLTESEFAVIRKHPEYGFHIINEIEELRTIGVSEIVLYHHERMDGRGYPRGLSGYEIPLPARIVSICDAFDAMTTSRSYRPALDVNYAIEQLRNNAGHQFDPYIVEIFIQCLEEDPSLFRVMEQHEKMLASV</sequence>
<dbReference type="PROSITE" id="PS51832">
    <property type="entry name" value="HD_GYP"/>
    <property type="match status" value="1"/>
</dbReference>
<organism evidence="4 5">
    <name type="scientific">Paenibacillus amylolyticus</name>
    <dbReference type="NCBI Taxonomy" id="1451"/>
    <lineage>
        <taxon>Bacteria</taxon>
        <taxon>Bacillati</taxon>
        <taxon>Bacillota</taxon>
        <taxon>Bacilli</taxon>
        <taxon>Bacillales</taxon>
        <taxon>Paenibacillaceae</taxon>
        <taxon>Paenibacillus</taxon>
    </lineage>
</organism>
<keyword evidence="1" id="KW-0812">Transmembrane</keyword>
<dbReference type="SUPFAM" id="SSF109604">
    <property type="entry name" value="HD-domain/PDEase-like"/>
    <property type="match status" value="1"/>
</dbReference>
<reference evidence="4 5" key="1">
    <citation type="submission" date="2024-02" db="EMBL/GenBank/DDBJ databases">
        <title>Complete sequences of two Paenibacillus sp. strains and one Lysinibacillus strain isolated from the environment on STAA medium highlight biotechnological potential.</title>
        <authorList>
            <person name="Attere S.A."/>
            <person name="Piche L.C."/>
            <person name="Intertaglia L."/>
            <person name="Lami R."/>
            <person name="Charette S.J."/>
            <person name="Vincent A.T."/>
        </authorList>
    </citation>
    <scope>NUCLEOTIDE SEQUENCE [LARGE SCALE GENOMIC DNA]</scope>
    <source>
        <strain evidence="4 5">Y5S-7</strain>
        <plasmid evidence="4 5">pY5S7-1</plasmid>
    </source>
</reference>
<evidence type="ECO:0000256" key="1">
    <source>
        <dbReference type="SAM" id="Phobius"/>
    </source>
</evidence>
<dbReference type="CDD" id="cd00077">
    <property type="entry name" value="HDc"/>
    <property type="match status" value="1"/>
</dbReference>
<dbReference type="EMBL" id="CP145893">
    <property type="protein sequence ID" value="WWP23924.1"/>
    <property type="molecule type" value="Genomic_DNA"/>
</dbReference>
<gene>
    <name evidence="4" type="ORF">V6668_31525</name>
</gene>
<dbReference type="PANTHER" id="PTHR43155">
    <property type="entry name" value="CYCLIC DI-GMP PHOSPHODIESTERASE PA4108-RELATED"/>
    <property type="match status" value="1"/>
</dbReference>
<feature type="transmembrane region" description="Helical" evidence="1">
    <location>
        <begin position="7"/>
        <end position="29"/>
    </location>
</feature>
<dbReference type="AlphaFoldDB" id="A0ABD8B2D9"/>
<dbReference type="GeneID" id="93480104"/>
<dbReference type="Proteomes" id="UP001364764">
    <property type="component" value="Plasmid pY5S7-1"/>
</dbReference>
<dbReference type="SMART" id="SM00471">
    <property type="entry name" value="HDc"/>
    <property type="match status" value="1"/>
</dbReference>
<dbReference type="InterPro" id="IPR006674">
    <property type="entry name" value="HD_domain"/>
</dbReference>
<dbReference type="PROSITE" id="PS51831">
    <property type="entry name" value="HD"/>
    <property type="match status" value="1"/>
</dbReference>
<feature type="domain" description="HD" evidence="2">
    <location>
        <begin position="152"/>
        <end position="276"/>
    </location>
</feature>
<evidence type="ECO:0000259" key="3">
    <source>
        <dbReference type="PROSITE" id="PS51832"/>
    </source>
</evidence>
<dbReference type="InterPro" id="IPR037522">
    <property type="entry name" value="HD_GYP_dom"/>
</dbReference>
<dbReference type="NCBIfam" id="TIGR00277">
    <property type="entry name" value="HDIG"/>
    <property type="match status" value="1"/>
</dbReference>
<dbReference type="InterPro" id="IPR006675">
    <property type="entry name" value="HDIG_dom"/>
</dbReference>
<dbReference type="Pfam" id="PF13487">
    <property type="entry name" value="HD_5"/>
    <property type="match status" value="1"/>
</dbReference>
<proteinExistence type="predicted"/>
<dbReference type="Gene3D" id="1.10.3210.10">
    <property type="entry name" value="Hypothetical protein af1432"/>
    <property type="match status" value="1"/>
</dbReference>